<dbReference type="InterPro" id="IPR046350">
    <property type="entry name" value="Cystatin_sf"/>
</dbReference>
<evidence type="ECO:0000256" key="1">
    <source>
        <dbReference type="ARBA" id="ARBA00022690"/>
    </source>
</evidence>
<dbReference type="Gene3D" id="3.10.450.10">
    <property type="match status" value="2"/>
</dbReference>
<dbReference type="PANTHER" id="PTHR47364:SF2">
    <property type="entry name" value="CYSTEINE PROTEINASE INHIBITOR 5"/>
    <property type="match status" value="1"/>
</dbReference>
<accession>A0ABU6R5R9</accession>
<keyword evidence="1" id="KW-0646">Protease inhibitor</keyword>
<feature type="domain" description="Cystatin" evidence="4">
    <location>
        <begin position="122"/>
        <end position="198"/>
    </location>
</feature>
<organism evidence="5 6">
    <name type="scientific">Stylosanthes scabra</name>
    <dbReference type="NCBI Taxonomy" id="79078"/>
    <lineage>
        <taxon>Eukaryota</taxon>
        <taxon>Viridiplantae</taxon>
        <taxon>Streptophyta</taxon>
        <taxon>Embryophyta</taxon>
        <taxon>Tracheophyta</taxon>
        <taxon>Spermatophyta</taxon>
        <taxon>Magnoliopsida</taxon>
        <taxon>eudicotyledons</taxon>
        <taxon>Gunneridae</taxon>
        <taxon>Pentapetalae</taxon>
        <taxon>rosids</taxon>
        <taxon>fabids</taxon>
        <taxon>Fabales</taxon>
        <taxon>Fabaceae</taxon>
        <taxon>Papilionoideae</taxon>
        <taxon>50 kb inversion clade</taxon>
        <taxon>dalbergioids sensu lato</taxon>
        <taxon>Dalbergieae</taxon>
        <taxon>Pterocarpus clade</taxon>
        <taxon>Stylosanthes</taxon>
    </lineage>
</organism>
<name>A0ABU6R5R9_9FABA</name>
<dbReference type="Pfam" id="PF16845">
    <property type="entry name" value="SQAPI"/>
    <property type="match status" value="2"/>
</dbReference>
<proteinExistence type="predicted"/>
<dbReference type="SUPFAM" id="SSF54403">
    <property type="entry name" value="Cystatin/monellin"/>
    <property type="match status" value="2"/>
</dbReference>
<protein>
    <recommendedName>
        <fullName evidence="4">Cystatin domain-containing protein</fullName>
    </recommendedName>
</protein>
<evidence type="ECO:0000256" key="2">
    <source>
        <dbReference type="ARBA" id="ARBA00022704"/>
    </source>
</evidence>
<dbReference type="Proteomes" id="UP001341840">
    <property type="component" value="Unassembled WGS sequence"/>
</dbReference>
<evidence type="ECO:0000259" key="4">
    <source>
        <dbReference type="Pfam" id="PF16845"/>
    </source>
</evidence>
<evidence type="ECO:0000256" key="3">
    <source>
        <dbReference type="SAM" id="Phobius"/>
    </source>
</evidence>
<feature type="domain" description="Cystatin" evidence="4">
    <location>
        <begin position="2"/>
        <end position="70"/>
    </location>
</feature>
<keyword evidence="6" id="KW-1185">Reference proteome</keyword>
<evidence type="ECO:0000313" key="5">
    <source>
        <dbReference type="EMBL" id="MED6118594.1"/>
    </source>
</evidence>
<dbReference type="CDD" id="cd00042">
    <property type="entry name" value="CY"/>
    <property type="match status" value="1"/>
</dbReference>
<reference evidence="5 6" key="1">
    <citation type="journal article" date="2023" name="Plants (Basel)">
        <title>Bridging the Gap: Combining Genomics and Transcriptomics Approaches to Understand Stylosanthes scabra, an Orphan Legume from the Brazilian Caatinga.</title>
        <authorList>
            <person name="Ferreira-Neto J.R.C."/>
            <person name="da Silva M.D."/>
            <person name="Binneck E."/>
            <person name="de Melo N.F."/>
            <person name="da Silva R.H."/>
            <person name="de Melo A.L.T.M."/>
            <person name="Pandolfi V."/>
            <person name="Bustamante F.O."/>
            <person name="Brasileiro-Vidal A.C."/>
            <person name="Benko-Iseppon A.M."/>
        </authorList>
    </citation>
    <scope>NUCLEOTIDE SEQUENCE [LARGE SCALE GENOMIC DNA]</scope>
    <source>
        <tissue evidence="5">Leaves</tissue>
    </source>
</reference>
<evidence type="ECO:0000313" key="6">
    <source>
        <dbReference type="Proteomes" id="UP001341840"/>
    </source>
</evidence>
<keyword evidence="3" id="KW-0472">Membrane</keyword>
<gene>
    <name evidence="5" type="ORF">PIB30_004199</name>
</gene>
<dbReference type="EMBL" id="JASCZI010030216">
    <property type="protein sequence ID" value="MED6118594.1"/>
    <property type="molecule type" value="Genomic_DNA"/>
</dbReference>
<dbReference type="InterPro" id="IPR000010">
    <property type="entry name" value="Cystatin_dom"/>
</dbReference>
<keyword evidence="3" id="KW-1133">Transmembrane helix</keyword>
<keyword evidence="2" id="KW-0789">Thiol protease inhibitor</keyword>
<sequence>MAIFAVTEHNKRSNANLKLAQILSCRGFTSSITNTYALELLVIDGVDTKKYLARLTYDMITPAYKLQSFELTSSNEVTMKTNSLVTIIVSLFFLVAPLPLCAFAHDTATRPMNVILPLMNLDVDDPAVIEMAKFAIAEHNKRSNNGNYLKLAHILSGTGFADAIYSLELLATDGAITNKYLARLLHTKPNYYELQSFQLAPLLS</sequence>
<comment type="caution">
    <text evidence="5">The sequence shown here is derived from an EMBL/GenBank/DDBJ whole genome shotgun (WGS) entry which is preliminary data.</text>
</comment>
<dbReference type="PANTHER" id="PTHR47364">
    <property type="entry name" value="CYSTEINE PROTEINASE INHIBITOR 5"/>
    <property type="match status" value="1"/>
</dbReference>
<keyword evidence="3" id="KW-0812">Transmembrane</keyword>
<feature type="transmembrane region" description="Helical" evidence="3">
    <location>
        <begin position="84"/>
        <end position="104"/>
    </location>
</feature>